<dbReference type="EMBL" id="AP014940">
    <property type="protein sequence ID" value="BAV96620.1"/>
    <property type="molecule type" value="Genomic_DNA"/>
</dbReference>
<evidence type="ECO:0000256" key="2">
    <source>
        <dbReference type="ARBA" id="ARBA00023157"/>
    </source>
</evidence>
<gene>
    <name evidence="6" type="ORF">LEN_1133</name>
</gene>
<feature type="signal peptide" evidence="4">
    <location>
        <begin position="1"/>
        <end position="22"/>
    </location>
</feature>
<dbReference type="SMART" id="SM00560">
    <property type="entry name" value="LamGL"/>
    <property type="match status" value="1"/>
</dbReference>
<keyword evidence="2" id="KW-1015">Disulfide bond</keyword>
<organism evidence="6 7">
    <name type="scientific">Lysobacter enzymogenes</name>
    <dbReference type="NCBI Taxonomy" id="69"/>
    <lineage>
        <taxon>Bacteria</taxon>
        <taxon>Pseudomonadati</taxon>
        <taxon>Pseudomonadota</taxon>
        <taxon>Gammaproteobacteria</taxon>
        <taxon>Lysobacterales</taxon>
        <taxon>Lysobacteraceae</taxon>
        <taxon>Lysobacter</taxon>
    </lineage>
</organism>
<evidence type="ECO:0000256" key="3">
    <source>
        <dbReference type="SAM" id="MobiDB-lite"/>
    </source>
</evidence>
<evidence type="ECO:0000313" key="7">
    <source>
        <dbReference type="Proteomes" id="UP000218824"/>
    </source>
</evidence>
<dbReference type="RefSeq" id="WP_096376987.1">
    <property type="nucleotide sequence ID" value="NZ_AP014940.1"/>
</dbReference>
<evidence type="ECO:0000256" key="1">
    <source>
        <dbReference type="ARBA" id="ARBA00022729"/>
    </source>
</evidence>
<dbReference type="Gene3D" id="2.60.120.200">
    <property type="match status" value="1"/>
</dbReference>
<dbReference type="KEGG" id="lem:LEN_1133"/>
<dbReference type="Proteomes" id="UP000218824">
    <property type="component" value="Chromosome"/>
</dbReference>
<keyword evidence="1 4" id="KW-0732">Signal</keyword>
<dbReference type="InterPro" id="IPR006558">
    <property type="entry name" value="LamG-like"/>
</dbReference>
<feature type="chain" id="PRO_5043616863" description="LamG-like jellyroll fold domain-containing protein" evidence="4">
    <location>
        <begin position="23"/>
        <end position="399"/>
    </location>
</feature>
<reference evidence="6 7" key="1">
    <citation type="journal article" date="2017" name="DNA Res.">
        <title>Complete genome sequence and expression profile of the commercial lytic enzyme producer Lysobacter enzymogenes M497-1.</title>
        <authorList>
            <person name="Takami H."/>
            <person name="Toyoda A."/>
            <person name="Uchiyama I."/>
            <person name="Itoh T."/>
            <person name="Takaki Y."/>
            <person name="Arai W."/>
            <person name="Nishi S."/>
            <person name="Kawai M."/>
            <person name="Shinya K."/>
            <person name="Ikeda H."/>
        </authorList>
    </citation>
    <scope>NUCLEOTIDE SEQUENCE [LARGE SCALE GENOMIC DNA]</scope>
    <source>
        <strain evidence="6 7">M497-1</strain>
    </source>
</reference>
<feature type="domain" description="LamG-like jellyroll fold" evidence="5">
    <location>
        <begin position="92"/>
        <end position="234"/>
    </location>
</feature>
<dbReference type="AlphaFoldDB" id="A0AAU9AM30"/>
<dbReference type="GeneID" id="83063014"/>
<evidence type="ECO:0000256" key="4">
    <source>
        <dbReference type="SAM" id="SignalP"/>
    </source>
</evidence>
<dbReference type="SUPFAM" id="SSF49899">
    <property type="entry name" value="Concanavalin A-like lectins/glucanases"/>
    <property type="match status" value="1"/>
</dbReference>
<protein>
    <recommendedName>
        <fullName evidence="5">LamG-like jellyroll fold domain-containing protein</fullName>
    </recommendedName>
</protein>
<feature type="compositionally biased region" description="Polar residues" evidence="3">
    <location>
        <begin position="353"/>
        <end position="363"/>
    </location>
</feature>
<evidence type="ECO:0000313" key="6">
    <source>
        <dbReference type="EMBL" id="BAV96620.1"/>
    </source>
</evidence>
<proteinExistence type="predicted"/>
<accession>A0AAU9AM30</accession>
<feature type="region of interest" description="Disordered" evidence="3">
    <location>
        <begin position="344"/>
        <end position="372"/>
    </location>
</feature>
<sequence length="399" mass="42244">MNRSSWFLALGLALAPMLAAQAAPPRVSNGLVGEWHLDLSGNAAPDTSGFGRNGTVVGGAASSWGWLGTGADLSGGKYVEVPNSSNLNVGTGSFTVAAWVRLAAPGSSGVKTLIENRGDGAGRGYAFGIDQGRNLLLQLNDGSAWANHVSDGSVSLAPNRWHHIAAVVNRSAAPYTISFYVDGRRATTQPTPTAANLDNTTRPFLIGGHKDTASYRFNDRADEVLVYNRALPADAGGGLGDIMFPGRTSYQPTYWNDGGTRQRYNNCYNYANGRATNTFAQPGRASGGGQAGSMSCAAVRAAAERDGLEPLADSAINATSYKNVVALVVAPGYDYHWYRRDGNGKWTHKPGQTAATNRDNSGNEIADPRNANRGPYSDFCGFYRVWSDSIEGSGHEQVN</sequence>
<name>A0AAU9AM30_LYSEN</name>
<dbReference type="InterPro" id="IPR001791">
    <property type="entry name" value="Laminin_G"/>
</dbReference>
<dbReference type="CDD" id="cd00110">
    <property type="entry name" value="LamG"/>
    <property type="match status" value="1"/>
</dbReference>
<dbReference type="Pfam" id="PF13385">
    <property type="entry name" value="Laminin_G_3"/>
    <property type="match status" value="1"/>
</dbReference>
<evidence type="ECO:0000259" key="5">
    <source>
        <dbReference type="SMART" id="SM00560"/>
    </source>
</evidence>
<dbReference type="InterPro" id="IPR013320">
    <property type="entry name" value="ConA-like_dom_sf"/>
</dbReference>